<evidence type="ECO:0000313" key="5">
    <source>
        <dbReference type="Proteomes" id="UP000249304"/>
    </source>
</evidence>
<feature type="domain" description="S-Me-THD-like C-terminal" evidence="3">
    <location>
        <begin position="374"/>
        <end position="548"/>
    </location>
</feature>
<evidence type="ECO:0008006" key="6">
    <source>
        <dbReference type="Google" id="ProtNLM"/>
    </source>
</evidence>
<dbReference type="OrthoDB" id="3170437at2"/>
<reference evidence="4 5" key="1">
    <citation type="submission" date="2018-01" db="EMBL/GenBank/DDBJ databases">
        <title>Draft genome sequence of Nonomuraea sp. KC333.</title>
        <authorList>
            <person name="Sahin N."/>
            <person name="Saygin H."/>
            <person name="Ay H."/>
        </authorList>
    </citation>
    <scope>NUCLEOTIDE SEQUENCE [LARGE SCALE GENOMIC DNA]</scope>
    <source>
        <strain evidence="4 5">KC333</strain>
    </source>
</reference>
<protein>
    <recommendedName>
        <fullName evidence="6">DUF917 domain-containing protein</fullName>
    </recommendedName>
</protein>
<dbReference type="InterPro" id="IPR048350">
    <property type="entry name" value="S-Me-THD-like_C"/>
</dbReference>
<keyword evidence="5" id="KW-1185">Reference proteome</keyword>
<dbReference type="SUPFAM" id="SSF160991">
    <property type="entry name" value="CV3147-like"/>
    <property type="match status" value="1"/>
</dbReference>
<sequence>MRPGRLRRDRHRLHHAGRPRAGGGRRHHGRGARRPHHPVVRVRPPRAARTRGRRRPQRRARPRGRAHRRRGGERAARRAGVLRPVGRRARVGALLPPLPAGLLPGRRREPRTRPGRPRRAGPRRRGGGVRGDARTAGGAGRADRAGAGTGRAGPGAAARPRRGAHPRGQRGGRAWLGPDRRDDGEPDVVPARRAVPGAGHRAGGHAVSRLIDLDELGRFAAGARAFATGAGDSPYHLALDWARSVAGKGVELVTAGELRPQTLCVAVSLAGSTTALGEHLPRGDEPERVVHALERRLGERIGAVVALNLAAENALVPLITAALLRVPLVDGDGSGRVFPLVEQTTYALGGMSPAPLALAGGSGELILLETEAGRVEELLRPVVLAVGGWAVVACYPMAAADLVRVLVPGTVSLLIRAGTPGTPRTAAAPFGVQRLCRGLILSVEGSTGHDAEVSLPSQPSSIVLREPDGMRRLVRLEAHNEIVLALADGAVVATVPDQICMIGTADGMVVDVDEARPGLEVDIMVVKAAPVWHTACGLALGGPRAFGIAL</sequence>
<dbReference type="InterPro" id="IPR010318">
    <property type="entry name" value="S-Me-THD_N"/>
</dbReference>
<feature type="region of interest" description="Disordered" evidence="1">
    <location>
        <begin position="1"/>
        <end position="187"/>
    </location>
</feature>
<dbReference type="AlphaFoldDB" id="A0A2W2EGU9"/>
<evidence type="ECO:0000256" key="1">
    <source>
        <dbReference type="SAM" id="MobiDB-lite"/>
    </source>
</evidence>
<dbReference type="InterPro" id="IPR027479">
    <property type="entry name" value="S-Me-THD_N_sf"/>
</dbReference>
<organism evidence="4 5">
    <name type="scientific">Nonomuraea aridisoli</name>
    <dbReference type="NCBI Taxonomy" id="2070368"/>
    <lineage>
        <taxon>Bacteria</taxon>
        <taxon>Bacillati</taxon>
        <taxon>Actinomycetota</taxon>
        <taxon>Actinomycetes</taxon>
        <taxon>Streptosporangiales</taxon>
        <taxon>Streptosporangiaceae</taxon>
        <taxon>Nonomuraea</taxon>
    </lineage>
</organism>
<dbReference type="Gene3D" id="2.40.390.10">
    <property type="entry name" value="CV3147-like"/>
    <property type="match status" value="1"/>
</dbReference>
<feature type="compositionally biased region" description="Basic residues" evidence="1">
    <location>
        <begin position="159"/>
        <end position="170"/>
    </location>
</feature>
<dbReference type="Gene3D" id="3.40.1610.10">
    <property type="entry name" value="CV3147-like domain"/>
    <property type="match status" value="1"/>
</dbReference>
<feature type="compositionally biased region" description="Basic residues" evidence="1">
    <location>
        <begin position="108"/>
        <end position="127"/>
    </location>
</feature>
<feature type="domain" description="S-Me-THD N-terminal" evidence="2">
    <location>
        <begin position="215"/>
        <end position="369"/>
    </location>
</feature>
<comment type="caution">
    <text evidence="4">The sequence shown here is derived from an EMBL/GenBank/DDBJ whole genome shotgun (WGS) entry which is preliminary data.</text>
</comment>
<gene>
    <name evidence="4" type="ORF">C1J01_01070</name>
</gene>
<evidence type="ECO:0000259" key="2">
    <source>
        <dbReference type="Pfam" id="PF06032"/>
    </source>
</evidence>
<accession>A0A2W2EGU9</accession>
<name>A0A2W2EGU9_9ACTN</name>
<feature type="compositionally biased region" description="Basic residues" evidence="1">
    <location>
        <begin position="1"/>
        <end position="71"/>
    </location>
</feature>
<dbReference type="Pfam" id="PF06032">
    <property type="entry name" value="S-Me-THD_N"/>
    <property type="match status" value="1"/>
</dbReference>
<dbReference type="Proteomes" id="UP000249304">
    <property type="component" value="Unassembled WGS sequence"/>
</dbReference>
<feature type="compositionally biased region" description="Low complexity" evidence="1">
    <location>
        <begin position="91"/>
        <end position="104"/>
    </location>
</feature>
<evidence type="ECO:0000313" key="4">
    <source>
        <dbReference type="EMBL" id="PZG23562.1"/>
    </source>
</evidence>
<proteinExistence type="predicted"/>
<dbReference type="InterPro" id="IPR024071">
    <property type="entry name" value="S-Me-THD_C_sf"/>
</dbReference>
<dbReference type="EMBL" id="POUD01000002">
    <property type="protein sequence ID" value="PZG23562.1"/>
    <property type="molecule type" value="Genomic_DNA"/>
</dbReference>
<evidence type="ECO:0000259" key="3">
    <source>
        <dbReference type="Pfam" id="PF20906"/>
    </source>
</evidence>
<dbReference type="Pfam" id="PF20906">
    <property type="entry name" value="S-Me-THD_C"/>
    <property type="match status" value="1"/>
</dbReference>